<dbReference type="GO" id="GO:0050660">
    <property type="term" value="F:flavin adenine dinucleotide binding"/>
    <property type="evidence" value="ECO:0007669"/>
    <property type="project" value="InterPro"/>
</dbReference>
<dbReference type="Pfam" id="PF05199">
    <property type="entry name" value="GMC_oxred_C"/>
    <property type="match status" value="1"/>
</dbReference>
<accession>A0A9W6MXG8</accession>
<reference evidence="9" key="1">
    <citation type="journal article" date="2014" name="Int. J. Syst. Evol. Microbiol.">
        <title>Complete genome sequence of Corynebacterium casei LMG S-19264T (=DSM 44701T), isolated from a smear-ripened cheese.</title>
        <authorList>
            <consortium name="US DOE Joint Genome Institute (JGI-PGF)"/>
            <person name="Walter F."/>
            <person name="Albersmeier A."/>
            <person name="Kalinowski J."/>
            <person name="Ruckert C."/>
        </authorList>
    </citation>
    <scope>NUCLEOTIDE SEQUENCE</scope>
    <source>
        <strain evidence="9">VKM B-2347</strain>
    </source>
</reference>
<feature type="domain" description="Glucose-methanol-choline oxidoreductase N-terminal" evidence="8">
    <location>
        <begin position="252"/>
        <end position="266"/>
    </location>
</feature>
<evidence type="ECO:0000256" key="4">
    <source>
        <dbReference type="ARBA" id="ARBA00022827"/>
    </source>
</evidence>
<keyword evidence="4 5" id="KW-0274">FAD</keyword>
<proteinExistence type="inferred from homology"/>
<dbReference type="SUPFAM" id="SSF51905">
    <property type="entry name" value="FAD/NAD(P)-binding domain"/>
    <property type="match status" value="1"/>
</dbReference>
<dbReference type="Pfam" id="PF00732">
    <property type="entry name" value="GMC_oxred_N"/>
    <property type="match status" value="1"/>
</dbReference>
<dbReference type="EMBL" id="BSFI01000023">
    <property type="protein sequence ID" value="GLK69882.1"/>
    <property type="molecule type" value="Genomic_DNA"/>
</dbReference>
<evidence type="ECO:0000256" key="2">
    <source>
        <dbReference type="ARBA" id="ARBA00010790"/>
    </source>
</evidence>
<protein>
    <submittedName>
        <fullName evidence="9">Alanine-phosphoribitol ligase</fullName>
    </submittedName>
</protein>
<evidence type="ECO:0000259" key="8">
    <source>
        <dbReference type="PROSITE" id="PS00624"/>
    </source>
</evidence>
<dbReference type="GO" id="GO:0016614">
    <property type="term" value="F:oxidoreductase activity, acting on CH-OH group of donors"/>
    <property type="evidence" value="ECO:0007669"/>
    <property type="project" value="InterPro"/>
</dbReference>
<organism evidence="9 10">
    <name type="scientific">Hansschlegelia plantiphila</name>
    <dbReference type="NCBI Taxonomy" id="374655"/>
    <lineage>
        <taxon>Bacteria</taxon>
        <taxon>Pseudomonadati</taxon>
        <taxon>Pseudomonadota</taxon>
        <taxon>Alphaproteobacteria</taxon>
        <taxon>Hyphomicrobiales</taxon>
        <taxon>Methylopilaceae</taxon>
        <taxon>Hansschlegelia</taxon>
    </lineage>
</organism>
<evidence type="ECO:0000256" key="3">
    <source>
        <dbReference type="ARBA" id="ARBA00022630"/>
    </source>
</evidence>
<dbReference type="InterPro" id="IPR007867">
    <property type="entry name" value="GMC_OxRtase_C"/>
</dbReference>
<comment type="caution">
    <text evidence="9">The sequence shown here is derived from an EMBL/GenBank/DDBJ whole genome shotgun (WGS) entry which is preliminary data.</text>
</comment>
<dbReference type="Gene3D" id="3.30.410.40">
    <property type="match status" value="1"/>
</dbReference>
<dbReference type="InterPro" id="IPR036188">
    <property type="entry name" value="FAD/NAD-bd_sf"/>
</dbReference>
<dbReference type="PROSITE" id="PS00623">
    <property type="entry name" value="GMC_OXRED_1"/>
    <property type="match status" value="1"/>
</dbReference>
<dbReference type="PROSITE" id="PS00624">
    <property type="entry name" value="GMC_OXRED_2"/>
    <property type="match status" value="1"/>
</dbReference>
<feature type="binding site" evidence="5">
    <location>
        <begin position="90"/>
        <end position="93"/>
    </location>
    <ligand>
        <name>FAD</name>
        <dbReference type="ChEBI" id="CHEBI:57692"/>
    </ligand>
</feature>
<evidence type="ECO:0000313" key="10">
    <source>
        <dbReference type="Proteomes" id="UP001143372"/>
    </source>
</evidence>
<dbReference type="GO" id="GO:0016874">
    <property type="term" value="F:ligase activity"/>
    <property type="evidence" value="ECO:0007669"/>
    <property type="project" value="UniProtKB-KW"/>
</dbReference>
<comment type="cofactor">
    <cofactor evidence="1 5">
        <name>FAD</name>
        <dbReference type="ChEBI" id="CHEBI:57692"/>
    </cofactor>
</comment>
<sequence length="538" mass="57734">MFDYIVIGGGSAGCVVAARLSEDADISVLLLEEGPRDASPVLRIPGMVYKAATGPMLQRIAWEPENGAGGGAEAPTMVQARVLGGGSSVNGMVYVRGIPSDYDGWRAGGAEGWSYADVLPYFRRAESNDTFSDAAHGVDGPLWVSAPQAPHPLTKAWLRACQEAGIPYTADFNAGDQTGCGLYQITARGGRRASTAATYLKPARRRRNLTILTGRRVTRIVVENGRAVGVEYIEGGRAVIARAEREVVLSAGAINSPRLLLTSGIGPADHLRKVGVPVIHDLPGVGRGLQDHMDVYLVYELNGPHSYDRYKKAGWKALAGLQWALFGRGPLCSNLIEGGAFWWGQRSDPHPDIQYHFLPGTGVEEGVEPVASGYGCTLNICQTRPRSRGFVELRSADPFEAPRVAPNYLAESYDLDCMAEGVRVGQEIMAQPALAGLLQREQLPGRPLRTIDDRRAYVKRRAQGALHPTGTCRIGADDMAVVDGRLRMRGLAGLRIADASVMPSVPSGNTNAASIMVGERAADFIRVGRNDRPGEGRV</sequence>
<feature type="binding site" evidence="5">
    <location>
        <position position="82"/>
    </location>
    <ligand>
        <name>FAD</name>
        <dbReference type="ChEBI" id="CHEBI:57692"/>
    </ligand>
</feature>
<dbReference type="PIRSF" id="PIRSF000137">
    <property type="entry name" value="Alcohol_oxidase"/>
    <property type="match status" value="1"/>
</dbReference>
<gene>
    <name evidence="9" type="ORF">GCM10008179_35200</name>
</gene>
<evidence type="ECO:0000256" key="6">
    <source>
        <dbReference type="RuleBase" id="RU003968"/>
    </source>
</evidence>
<dbReference type="Proteomes" id="UP001143372">
    <property type="component" value="Unassembled WGS sequence"/>
</dbReference>
<dbReference type="Gene3D" id="3.50.50.60">
    <property type="entry name" value="FAD/NAD(P)-binding domain"/>
    <property type="match status" value="1"/>
</dbReference>
<dbReference type="AlphaFoldDB" id="A0A9W6MXG8"/>
<dbReference type="SUPFAM" id="SSF54373">
    <property type="entry name" value="FAD-linked reductases, C-terminal domain"/>
    <property type="match status" value="1"/>
</dbReference>
<dbReference type="InterPro" id="IPR000172">
    <property type="entry name" value="GMC_OxRdtase_N"/>
</dbReference>
<dbReference type="PANTHER" id="PTHR11552:SF147">
    <property type="entry name" value="CHOLINE DEHYDROGENASE, MITOCHONDRIAL"/>
    <property type="match status" value="1"/>
</dbReference>
<dbReference type="RefSeq" id="WP_271170092.1">
    <property type="nucleotide sequence ID" value="NZ_BSFI01000023.1"/>
</dbReference>
<keyword evidence="9" id="KW-0436">Ligase</keyword>
<keyword evidence="10" id="KW-1185">Reference proteome</keyword>
<comment type="similarity">
    <text evidence="2 6">Belongs to the GMC oxidoreductase family.</text>
</comment>
<feature type="domain" description="Glucose-methanol-choline oxidoreductase N-terminal" evidence="7">
    <location>
        <begin position="80"/>
        <end position="103"/>
    </location>
</feature>
<dbReference type="InterPro" id="IPR012132">
    <property type="entry name" value="GMC_OxRdtase"/>
</dbReference>
<reference evidence="9" key="2">
    <citation type="submission" date="2023-01" db="EMBL/GenBank/DDBJ databases">
        <authorList>
            <person name="Sun Q."/>
            <person name="Evtushenko L."/>
        </authorList>
    </citation>
    <scope>NUCLEOTIDE SEQUENCE</scope>
    <source>
        <strain evidence="9">VKM B-2347</strain>
    </source>
</reference>
<feature type="binding site" evidence="5">
    <location>
        <position position="217"/>
    </location>
    <ligand>
        <name>FAD</name>
        <dbReference type="ChEBI" id="CHEBI:57692"/>
    </ligand>
</feature>
<evidence type="ECO:0000259" key="7">
    <source>
        <dbReference type="PROSITE" id="PS00623"/>
    </source>
</evidence>
<name>A0A9W6MXG8_9HYPH</name>
<dbReference type="PANTHER" id="PTHR11552">
    <property type="entry name" value="GLUCOSE-METHANOL-CHOLINE GMC OXIDOREDUCTASE"/>
    <property type="match status" value="1"/>
</dbReference>
<evidence type="ECO:0000256" key="5">
    <source>
        <dbReference type="PIRSR" id="PIRSR000137-2"/>
    </source>
</evidence>
<keyword evidence="3 6" id="KW-0285">Flavoprotein</keyword>
<evidence type="ECO:0000313" key="9">
    <source>
        <dbReference type="EMBL" id="GLK69882.1"/>
    </source>
</evidence>
<evidence type="ECO:0000256" key="1">
    <source>
        <dbReference type="ARBA" id="ARBA00001974"/>
    </source>
</evidence>